<name>D0A3I8_TRYB9</name>
<reference evidence="3" key="1">
    <citation type="journal article" date="2010" name="PLoS Negl. Trop. Dis.">
        <title>The genome sequence of Trypanosoma brucei gambiense, causative agent of chronic human african trypanosomiasis.</title>
        <authorList>
            <person name="Jackson A.P."/>
            <person name="Sanders M."/>
            <person name="Berry A."/>
            <person name="McQuillan J."/>
            <person name="Aslett M.A."/>
            <person name="Quail M.A."/>
            <person name="Chukualim B."/>
            <person name="Capewell P."/>
            <person name="MacLeod A."/>
            <person name="Melville S.E."/>
            <person name="Gibson W."/>
            <person name="Barry J.D."/>
            <person name="Berriman M."/>
            <person name="Hertz-Fowler C."/>
        </authorList>
    </citation>
    <scope>NUCLEOTIDE SEQUENCE [LARGE SCALE GENOMIC DNA]</scope>
    <source>
        <strain evidence="3">MHOM/CI/86/DAL972</strain>
    </source>
</reference>
<gene>
    <name evidence="2" type="ORF">TbgDal_X9230</name>
</gene>
<dbReference type="KEGG" id="tbg:TbgDal_X9230"/>
<dbReference type="GeneID" id="23866047"/>
<dbReference type="EMBL" id="FN554973">
    <property type="protein sequence ID" value="CBH15832.1"/>
    <property type="molecule type" value="Genomic_DNA"/>
</dbReference>
<evidence type="ECO:0000256" key="1">
    <source>
        <dbReference type="SAM" id="MobiDB-lite"/>
    </source>
</evidence>
<accession>D0A3I8</accession>
<proteinExistence type="predicted"/>
<dbReference type="RefSeq" id="XP_011778096.1">
    <property type="nucleotide sequence ID" value="XM_011779794.1"/>
</dbReference>
<protein>
    <submittedName>
        <fullName evidence="2">Uncharacterized protein</fullName>
    </submittedName>
</protein>
<dbReference type="Proteomes" id="UP000002316">
    <property type="component" value="Chromosome 10"/>
</dbReference>
<evidence type="ECO:0000313" key="3">
    <source>
        <dbReference type="Proteomes" id="UP000002316"/>
    </source>
</evidence>
<dbReference type="AlphaFoldDB" id="D0A3I8"/>
<organism evidence="2 3">
    <name type="scientific">Trypanosoma brucei gambiense (strain MHOM/CI/86/DAL972)</name>
    <dbReference type="NCBI Taxonomy" id="679716"/>
    <lineage>
        <taxon>Eukaryota</taxon>
        <taxon>Discoba</taxon>
        <taxon>Euglenozoa</taxon>
        <taxon>Kinetoplastea</taxon>
        <taxon>Metakinetoplastina</taxon>
        <taxon>Trypanosomatida</taxon>
        <taxon>Trypanosomatidae</taxon>
        <taxon>Trypanosoma</taxon>
    </lineage>
</organism>
<feature type="region of interest" description="Disordered" evidence="1">
    <location>
        <begin position="80"/>
        <end position="122"/>
    </location>
</feature>
<evidence type="ECO:0000313" key="2">
    <source>
        <dbReference type="EMBL" id="CBH15832.1"/>
    </source>
</evidence>
<feature type="compositionally biased region" description="Basic residues" evidence="1">
    <location>
        <begin position="86"/>
        <end position="99"/>
    </location>
</feature>
<sequence>MPRRAQSNTVCSVTFYSLRNHPTAFYRVKSLPAVCEGTKMPRGEPLPEGSAAWNKGEKYFMREKYPFIISLHLHAQPSPLTECHPHTHPRHHTTHKKHSDCREPKGVAEGPKVRTNASSPFPSTRDLPFCSVLSWR</sequence>